<evidence type="ECO:0000256" key="1">
    <source>
        <dbReference type="SAM" id="MobiDB-lite"/>
    </source>
</evidence>
<gene>
    <name evidence="2" type="ORF">SYNPS1DRAFT_28658</name>
</gene>
<feature type="compositionally biased region" description="Basic and acidic residues" evidence="1">
    <location>
        <begin position="291"/>
        <end position="302"/>
    </location>
</feature>
<protein>
    <submittedName>
        <fullName evidence="2">Uncharacterized protein</fullName>
    </submittedName>
</protein>
<dbReference type="AlphaFoldDB" id="A0A4P9Z2C8"/>
<accession>A0A4P9Z2C8</accession>
<organism evidence="2 3">
    <name type="scientific">Syncephalis pseudoplumigaleata</name>
    <dbReference type="NCBI Taxonomy" id="1712513"/>
    <lineage>
        <taxon>Eukaryota</taxon>
        <taxon>Fungi</taxon>
        <taxon>Fungi incertae sedis</taxon>
        <taxon>Zoopagomycota</taxon>
        <taxon>Zoopagomycotina</taxon>
        <taxon>Zoopagomycetes</taxon>
        <taxon>Zoopagales</taxon>
        <taxon>Piptocephalidaceae</taxon>
        <taxon>Syncephalis</taxon>
    </lineage>
</organism>
<dbReference type="Proteomes" id="UP000278143">
    <property type="component" value="Unassembled WGS sequence"/>
</dbReference>
<evidence type="ECO:0000313" key="3">
    <source>
        <dbReference type="Proteomes" id="UP000278143"/>
    </source>
</evidence>
<keyword evidence="3" id="KW-1185">Reference proteome</keyword>
<proteinExistence type="predicted"/>
<evidence type="ECO:0000313" key="2">
    <source>
        <dbReference type="EMBL" id="RKP25610.1"/>
    </source>
</evidence>
<sequence length="423" mass="48385">MVHSLFQLYSSTAFQMGFGMCLCRCLHTPPVAPAFKIFQPDDSWRFTPSGLTTPEDRAQNRTYIRSFTVRIVSESENSWRINKTSGADSLLDPLQIIVLEDSKALRDARTTYKPVNIRYISESLKTSAVWGTTRRIKFRHYTVIEGGKSKIKYDILPEIYTIDGNVMFVTIYPSNAPTNHENDFAYNVLSERPDFTWLDCYGSFGGAFTLFLYLITFLFGQRRLRPWGIIQRFIFRKRILGKFPKSVVEIGEPRVVRRRASTGHDSAFDTADSVAYFKHWQAQQQRRRRDQSHADETSHEGSGHSNRGTLALSASALPQDAAPAPYAYNSMAQEHMDLRIVINAMIEAKLAEARNHSTAQAAPEHHGGDTTNFIQHANMRFSELEAFRQRVEAFYLADDLFPRRGETDDNRQSTLQTISNLNW</sequence>
<dbReference type="OrthoDB" id="5596129at2759"/>
<reference evidence="3" key="1">
    <citation type="journal article" date="2018" name="Nat. Microbiol.">
        <title>Leveraging single-cell genomics to expand the fungal tree of life.</title>
        <authorList>
            <person name="Ahrendt S.R."/>
            <person name="Quandt C.A."/>
            <person name="Ciobanu D."/>
            <person name="Clum A."/>
            <person name="Salamov A."/>
            <person name="Andreopoulos B."/>
            <person name="Cheng J.F."/>
            <person name="Woyke T."/>
            <person name="Pelin A."/>
            <person name="Henrissat B."/>
            <person name="Reynolds N.K."/>
            <person name="Benny G.L."/>
            <person name="Smith M.E."/>
            <person name="James T.Y."/>
            <person name="Grigoriev I.V."/>
        </authorList>
    </citation>
    <scope>NUCLEOTIDE SEQUENCE [LARGE SCALE GENOMIC DNA]</scope>
    <source>
        <strain evidence="3">Benny S71-1</strain>
    </source>
</reference>
<name>A0A4P9Z2C8_9FUNG</name>
<dbReference type="EMBL" id="KZ989683">
    <property type="protein sequence ID" value="RKP25610.1"/>
    <property type="molecule type" value="Genomic_DNA"/>
</dbReference>
<feature type="region of interest" description="Disordered" evidence="1">
    <location>
        <begin position="285"/>
        <end position="308"/>
    </location>
</feature>